<protein>
    <submittedName>
        <fullName evidence="5">TatD DNase family protein</fullName>
        <ecNumber evidence="5">3.1.21.-</ecNumber>
    </submittedName>
</protein>
<dbReference type="InterPro" id="IPR015991">
    <property type="entry name" value="TatD/YcfH-like"/>
</dbReference>
<dbReference type="Pfam" id="PF01026">
    <property type="entry name" value="TatD_DNase"/>
    <property type="match status" value="1"/>
</dbReference>
<feature type="binding site" evidence="4">
    <location>
        <position position="25"/>
    </location>
    <ligand>
        <name>a divalent metal cation</name>
        <dbReference type="ChEBI" id="CHEBI:60240"/>
        <label>1</label>
    </ligand>
</feature>
<proteinExistence type="inferred from homology"/>
<organism evidence="5 6">
    <name type="scientific">Desulfobaculum xiamenense</name>
    <dbReference type="NCBI Taxonomy" id="995050"/>
    <lineage>
        <taxon>Bacteria</taxon>
        <taxon>Pseudomonadati</taxon>
        <taxon>Thermodesulfobacteriota</taxon>
        <taxon>Desulfovibrionia</taxon>
        <taxon>Desulfovibrionales</taxon>
        <taxon>Desulfovibrionaceae</taxon>
        <taxon>Desulfobaculum</taxon>
    </lineage>
</organism>
<dbReference type="GO" id="GO:0046872">
    <property type="term" value="F:metal ion binding"/>
    <property type="evidence" value="ECO:0007669"/>
    <property type="project" value="UniProtKB-KW"/>
</dbReference>
<dbReference type="InterPro" id="IPR001130">
    <property type="entry name" value="TatD-like"/>
</dbReference>
<evidence type="ECO:0000313" key="5">
    <source>
        <dbReference type="EMBL" id="NJB68806.1"/>
    </source>
</evidence>
<evidence type="ECO:0000256" key="4">
    <source>
        <dbReference type="PIRSR" id="PIRSR005902-1"/>
    </source>
</evidence>
<dbReference type="CDD" id="cd01310">
    <property type="entry name" value="TatD_DNAse"/>
    <property type="match status" value="1"/>
</dbReference>
<keyword evidence="3 5" id="KW-0378">Hydrolase</keyword>
<comment type="similarity">
    <text evidence="1">Belongs to the metallo-dependent hydrolases superfamily. TatD-type hydrolase family.</text>
</comment>
<dbReference type="Proteomes" id="UP000580856">
    <property type="component" value="Unassembled WGS sequence"/>
</dbReference>
<dbReference type="PANTHER" id="PTHR46124:SF2">
    <property type="entry name" value="D-AMINOACYL-TRNA DEACYLASE"/>
    <property type="match status" value="1"/>
</dbReference>
<dbReference type="NCBIfam" id="TIGR00010">
    <property type="entry name" value="YchF/TatD family DNA exonuclease"/>
    <property type="match status" value="1"/>
</dbReference>
<dbReference type="PROSITE" id="PS01091">
    <property type="entry name" value="TATD_3"/>
    <property type="match status" value="1"/>
</dbReference>
<feature type="binding site" evidence="4">
    <location>
        <position position="221"/>
    </location>
    <ligand>
        <name>a divalent metal cation</name>
        <dbReference type="ChEBI" id="CHEBI:60240"/>
        <label>1</label>
    </ligand>
</feature>
<dbReference type="PIRSF" id="PIRSF005902">
    <property type="entry name" value="DNase_TatD"/>
    <property type="match status" value="1"/>
</dbReference>
<dbReference type="GO" id="GO:0016788">
    <property type="term" value="F:hydrolase activity, acting on ester bonds"/>
    <property type="evidence" value="ECO:0007669"/>
    <property type="project" value="InterPro"/>
</dbReference>
<dbReference type="GO" id="GO:0005829">
    <property type="term" value="C:cytosol"/>
    <property type="evidence" value="ECO:0007669"/>
    <property type="project" value="TreeGrafter"/>
</dbReference>
<dbReference type="SUPFAM" id="SSF51556">
    <property type="entry name" value="Metallo-dependent hydrolases"/>
    <property type="match status" value="1"/>
</dbReference>
<accession>A0A846QIV8</accession>
<feature type="binding site" evidence="4">
    <location>
        <position position="110"/>
    </location>
    <ligand>
        <name>a divalent metal cation</name>
        <dbReference type="ChEBI" id="CHEBI:60240"/>
        <label>1</label>
    </ligand>
</feature>
<dbReference type="Gene3D" id="3.20.20.140">
    <property type="entry name" value="Metal-dependent hydrolases"/>
    <property type="match status" value="1"/>
</dbReference>
<sequence>MAKKKERALPESLGLPAGGVETHAHLDHEDFAEDIETVIARAHACGVSRIGHVFLGPEDYRDGQPLFAAHPEVFFILGVHPQDAKDLTPARLNAMREAIAADPRVRAVGEIGLDYHYEYSPRDVQDAAFRAQLAMARELDRPVVIHSRDSHEDAVRILLDEGFHDRPLLWHCFGSDIAFAHELLSHGWHLSIPGPVTYARNEAVQDAVAQIPLDRLVLETDCPYLAPEPWRGKRNEPAFIGFTAVKVAKLRGMDPAELWTACGDNARRFFGLDN</sequence>
<feature type="binding site" evidence="4">
    <location>
        <position position="171"/>
    </location>
    <ligand>
        <name>a divalent metal cation</name>
        <dbReference type="ChEBI" id="CHEBI:60240"/>
        <label>2</label>
    </ligand>
</feature>
<dbReference type="EMBL" id="JAATJA010000002">
    <property type="protein sequence ID" value="NJB68806.1"/>
    <property type="molecule type" value="Genomic_DNA"/>
</dbReference>
<keyword evidence="6" id="KW-1185">Reference proteome</keyword>
<evidence type="ECO:0000256" key="2">
    <source>
        <dbReference type="ARBA" id="ARBA00022723"/>
    </source>
</evidence>
<dbReference type="RefSeq" id="WP_167941844.1">
    <property type="nucleotide sequence ID" value="NZ_JAATJA010000002.1"/>
</dbReference>
<name>A0A846QIV8_9BACT</name>
<dbReference type="GO" id="GO:0004536">
    <property type="term" value="F:DNA nuclease activity"/>
    <property type="evidence" value="ECO:0007669"/>
    <property type="project" value="InterPro"/>
</dbReference>
<feature type="binding site" evidence="4">
    <location>
        <position position="146"/>
    </location>
    <ligand>
        <name>a divalent metal cation</name>
        <dbReference type="ChEBI" id="CHEBI:60240"/>
        <label>2</label>
    </ligand>
</feature>
<gene>
    <name evidence="5" type="ORF">GGQ74_002479</name>
</gene>
<dbReference type="FunFam" id="3.20.20.140:FF:000005">
    <property type="entry name" value="TatD family hydrolase"/>
    <property type="match status" value="1"/>
</dbReference>
<evidence type="ECO:0000256" key="1">
    <source>
        <dbReference type="ARBA" id="ARBA00009275"/>
    </source>
</evidence>
<dbReference type="PANTHER" id="PTHR46124">
    <property type="entry name" value="D-AMINOACYL-TRNA DEACYLASE"/>
    <property type="match status" value="1"/>
</dbReference>
<dbReference type="AlphaFoldDB" id="A0A846QIV8"/>
<dbReference type="EC" id="3.1.21.-" evidence="5"/>
<keyword evidence="2 4" id="KW-0479">Metal-binding</keyword>
<comment type="caution">
    <text evidence="5">The sequence shown here is derived from an EMBL/GenBank/DDBJ whole genome shotgun (WGS) entry which is preliminary data.</text>
</comment>
<reference evidence="5 6" key="1">
    <citation type="submission" date="2020-03" db="EMBL/GenBank/DDBJ databases">
        <title>Genomic Encyclopedia of Type Strains, Phase IV (KMG-IV): sequencing the most valuable type-strain genomes for metagenomic binning, comparative biology and taxonomic classification.</title>
        <authorList>
            <person name="Goeker M."/>
        </authorList>
    </citation>
    <scope>NUCLEOTIDE SEQUENCE [LARGE SCALE GENOMIC DNA]</scope>
    <source>
        <strain evidence="5 6">DSM 24233</strain>
    </source>
</reference>
<evidence type="ECO:0000256" key="3">
    <source>
        <dbReference type="ARBA" id="ARBA00022801"/>
    </source>
</evidence>
<dbReference type="InterPro" id="IPR018228">
    <property type="entry name" value="DNase_TatD-rel_CS"/>
</dbReference>
<dbReference type="InterPro" id="IPR032466">
    <property type="entry name" value="Metal_Hydrolase"/>
</dbReference>
<feature type="binding site" evidence="4">
    <location>
        <position position="23"/>
    </location>
    <ligand>
        <name>a divalent metal cation</name>
        <dbReference type="ChEBI" id="CHEBI:60240"/>
        <label>1</label>
    </ligand>
</feature>
<evidence type="ECO:0000313" key="6">
    <source>
        <dbReference type="Proteomes" id="UP000580856"/>
    </source>
</evidence>